<feature type="region of interest" description="Disordered" evidence="1">
    <location>
        <begin position="1"/>
        <end position="43"/>
    </location>
</feature>
<feature type="compositionally biased region" description="Polar residues" evidence="1">
    <location>
        <begin position="24"/>
        <end position="43"/>
    </location>
</feature>
<comment type="caution">
    <text evidence="2">The sequence shown here is derived from an EMBL/GenBank/DDBJ whole genome shotgun (WGS) entry which is preliminary data.</text>
</comment>
<reference evidence="2 3" key="1">
    <citation type="submission" date="2014-06" db="EMBL/GenBank/DDBJ databases">
        <title>Draft genome sequence of iron oxidizing acidophile Leptospirillum ferriphilum DSM14647.</title>
        <authorList>
            <person name="Cardenas J.P."/>
            <person name="Lazcano M."/>
            <person name="Ossandon F.J."/>
            <person name="Corbett M."/>
            <person name="Holmes D.S."/>
            <person name="Watkin E."/>
        </authorList>
    </citation>
    <scope>NUCLEOTIDE SEQUENCE [LARGE SCALE GENOMIC DNA]</scope>
    <source>
        <strain evidence="2 3">DSM 14647</strain>
    </source>
</reference>
<sequence>MENKKYLPVRNHVLKTTPEKPSKAFSSEMTESQKGSSGDRSLV</sequence>
<protein>
    <submittedName>
        <fullName evidence="2">Uncharacterized protein</fullName>
    </submittedName>
</protein>
<evidence type="ECO:0000313" key="3">
    <source>
        <dbReference type="Proteomes" id="UP000029452"/>
    </source>
</evidence>
<accession>A0A094W9D6</accession>
<evidence type="ECO:0000313" key="2">
    <source>
        <dbReference type="EMBL" id="KGA93100.1"/>
    </source>
</evidence>
<proteinExistence type="predicted"/>
<gene>
    <name evidence="2" type="ORF">LptCag_1795</name>
</gene>
<name>A0A094W9D6_9BACT</name>
<organism evidence="2 3">
    <name type="scientific">Leptospirillum ferriphilum</name>
    <dbReference type="NCBI Taxonomy" id="178606"/>
    <lineage>
        <taxon>Bacteria</taxon>
        <taxon>Pseudomonadati</taxon>
        <taxon>Nitrospirota</taxon>
        <taxon>Nitrospiria</taxon>
        <taxon>Nitrospirales</taxon>
        <taxon>Nitrospiraceae</taxon>
        <taxon>Leptospirillum</taxon>
    </lineage>
</organism>
<evidence type="ECO:0000256" key="1">
    <source>
        <dbReference type="SAM" id="MobiDB-lite"/>
    </source>
</evidence>
<dbReference type="EMBL" id="JPGK01000008">
    <property type="protein sequence ID" value="KGA93100.1"/>
    <property type="molecule type" value="Genomic_DNA"/>
</dbReference>
<dbReference type="AlphaFoldDB" id="A0A094W9D6"/>
<dbReference type="Proteomes" id="UP000029452">
    <property type="component" value="Unassembled WGS sequence"/>
</dbReference>